<organism evidence="2 3">
    <name type="scientific">Metallosphaera hakonensis JCM 8857 = DSM 7519</name>
    <dbReference type="NCBI Taxonomy" id="1293036"/>
    <lineage>
        <taxon>Archaea</taxon>
        <taxon>Thermoproteota</taxon>
        <taxon>Thermoprotei</taxon>
        <taxon>Sulfolobales</taxon>
        <taxon>Sulfolobaceae</taxon>
        <taxon>Metallosphaera</taxon>
    </lineage>
</organism>
<dbReference type="STRING" id="1293036.GCA_001315825_02641"/>
<dbReference type="InterPro" id="IPR011579">
    <property type="entry name" value="ATPase_dom"/>
</dbReference>
<dbReference type="OrthoDB" id="132045at2157"/>
<dbReference type="KEGG" id="mhk:DFR87_01840"/>
<gene>
    <name evidence="2" type="ORF">DFR87_01840</name>
</gene>
<dbReference type="SUPFAM" id="SSF52540">
    <property type="entry name" value="P-loop containing nucleoside triphosphate hydrolases"/>
    <property type="match status" value="1"/>
</dbReference>
<dbReference type="EMBL" id="CP029287">
    <property type="protein sequence ID" value="AWS00486.1"/>
    <property type="molecule type" value="Genomic_DNA"/>
</dbReference>
<dbReference type="GO" id="GO:0005524">
    <property type="term" value="F:ATP binding"/>
    <property type="evidence" value="ECO:0007669"/>
    <property type="project" value="UniProtKB-KW"/>
</dbReference>
<name>A0A2U9IX69_9CREN</name>
<dbReference type="PANTHER" id="PTHR34301">
    <property type="entry name" value="DNA-BINDING PROTEIN-RELATED"/>
    <property type="match status" value="1"/>
</dbReference>
<evidence type="ECO:0000259" key="1">
    <source>
        <dbReference type="Pfam" id="PF01637"/>
    </source>
</evidence>
<proteinExistence type="predicted"/>
<dbReference type="Proteomes" id="UP000247586">
    <property type="component" value="Chromosome"/>
</dbReference>
<dbReference type="AlphaFoldDB" id="A0A2U9IX69"/>
<dbReference type="GeneID" id="36834044"/>
<evidence type="ECO:0000313" key="2">
    <source>
        <dbReference type="EMBL" id="AWS00486.1"/>
    </source>
</evidence>
<keyword evidence="3" id="KW-1185">Reference proteome</keyword>
<dbReference type="Pfam" id="PF01637">
    <property type="entry name" value="ATPase_2"/>
    <property type="match status" value="1"/>
</dbReference>
<reference evidence="2" key="1">
    <citation type="submission" date="2018-05" db="EMBL/GenBank/DDBJ databases">
        <title>Complete Genome Sequences of Extremely Thermoacidophilic, Metal-Mobilizing Type-Strain Members of the Archaeal Family Sulfolobaceae: Acidianus brierleyi DSM-1651T, Acidianus sulfidivorans DSM-18786T, Metallosphaera hakonensis DSM-7519T, and Metallosphaera prunae DSM-10039T.</title>
        <authorList>
            <person name="Counts J.A."/>
            <person name="Kelly R.M."/>
        </authorList>
    </citation>
    <scope>NUCLEOTIDE SEQUENCE [LARGE SCALE GENOMIC DNA]</scope>
    <source>
        <strain evidence="2">HO1-1</strain>
    </source>
</reference>
<accession>A0A2U9IX69</accession>
<protein>
    <submittedName>
        <fullName evidence="2">ATP-binding protein</fullName>
    </submittedName>
</protein>
<dbReference type="PANTHER" id="PTHR34301:SF8">
    <property type="entry name" value="ATPASE DOMAIN-CONTAINING PROTEIN"/>
    <property type="match status" value="1"/>
</dbReference>
<dbReference type="InterPro" id="IPR027417">
    <property type="entry name" value="P-loop_NTPase"/>
</dbReference>
<feature type="domain" description="ATPase" evidence="1">
    <location>
        <begin position="13"/>
        <end position="271"/>
    </location>
</feature>
<dbReference type="Gene3D" id="1.10.8.60">
    <property type="match status" value="1"/>
</dbReference>
<keyword evidence="2" id="KW-0067">ATP-binding</keyword>
<dbReference type="Gene3D" id="3.40.50.300">
    <property type="entry name" value="P-loop containing nucleotide triphosphate hydrolases"/>
    <property type="match status" value="1"/>
</dbReference>
<sequence length="377" mass="42998">MKFVFGKPTDEPFDRENETRTLLSMISRNQPISVLGVRRIGKTSVILKALKSVERPAVYLNAEEFVEGKSFDLTSFITYYSSLVLAEAIKFMEPKRKFTLVLKQRGEEAMNTLRELLGYVKLSFNIDLVSVGLSLEGRGSKDNIRELMDLPQEIAGKVGKDFVVVIDEFQFLRLGEQNFPGLFHLIRSKWQFHGNVEYVVSGSSVGMLERLFSSREESFYQFFFPIYVNPFSRETSLDFLRRGFEDEGVRYEAESLKSVVEELDGIPAWLNYFGLKALGCGKVNDPCVRRVLEEMLVDPMVVNIVREEYNKLSGNARKVIKFLAEKGGRGDLRGINLGKSSLNEGIRKLINDGYMKREERGIYSLTDPLMAKVLKVL</sequence>
<dbReference type="RefSeq" id="WP_110369714.1">
    <property type="nucleotide sequence ID" value="NZ_CP029287.2"/>
</dbReference>
<evidence type="ECO:0000313" key="3">
    <source>
        <dbReference type="Proteomes" id="UP000247586"/>
    </source>
</evidence>
<keyword evidence="2" id="KW-0547">Nucleotide-binding</keyword>